<accession>A0A8W8L750</accession>
<keyword evidence="7 11" id="KW-1133">Transmembrane helix</keyword>
<evidence type="ECO:0000256" key="9">
    <source>
        <dbReference type="ARBA" id="ARBA00023170"/>
    </source>
</evidence>
<organism evidence="14 15">
    <name type="scientific">Magallana gigas</name>
    <name type="common">Pacific oyster</name>
    <name type="synonym">Crassostrea gigas</name>
    <dbReference type="NCBI Taxonomy" id="29159"/>
    <lineage>
        <taxon>Eukaryota</taxon>
        <taxon>Metazoa</taxon>
        <taxon>Spiralia</taxon>
        <taxon>Lophotrochozoa</taxon>
        <taxon>Mollusca</taxon>
        <taxon>Bivalvia</taxon>
        <taxon>Autobranchia</taxon>
        <taxon>Pteriomorphia</taxon>
        <taxon>Ostreida</taxon>
        <taxon>Ostreoidea</taxon>
        <taxon>Ostreidae</taxon>
        <taxon>Magallana</taxon>
    </lineage>
</organism>
<comment type="similarity">
    <text evidence="2">Belongs to the Toll-like receptor family.</text>
</comment>
<dbReference type="PRINTS" id="PR01537">
    <property type="entry name" value="INTRLKN1R1F"/>
</dbReference>
<keyword evidence="6" id="KW-0677">Repeat</keyword>
<dbReference type="InterPro" id="IPR000157">
    <property type="entry name" value="TIR_dom"/>
</dbReference>
<dbReference type="GO" id="GO:0007165">
    <property type="term" value="P:signal transduction"/>
    <property type="evidence" value="ECO:0007669"/>
    <property type="project" value="InterPro"/>
</dbReference>
<evidence type="ECO:0000256" key="5">
    <source>
        <dbReference type="ARBA" id="ARBA00022729"/>
    </source>
</evidence>
<sequence>MEVKITVLLSFILLQLVVSERCGDGYCKCSKARKVATCMSRRRQLNYFPSLPTYVKQLRYSGNYLPHLTQDLLINLTRVNLEQLYLEDNVMFKVDPDAFENLTTLVKLQISHDKILNASIVAQVLHNVSRSVKKLVLNHNKWNSIPDNIFDGLKDSNIHFIDLSFNNLHSFNGLRIFRNIPNLKYLILDGNPILDSDTDFHNMEYIFKLSLQYTFIQNVPTFCDDNGESLLPRMRSLNLDHSSLRSISRNDFICLPDLWKLSLSFTGITVIQNDTFLDMPVLQTLMLQNVVRLRRLEYFGFRSASLQSFKFGSSKFKFDNKGRYNNDLFKFAPNITNIELFDNQISDGSTLKTLLWNLIKLQKLNLQGCGINYLARGTFDRMPDLRTIILKGNSLYGWDPTMFNKLFNLRALYLSGNSVAVVNRTSLAFIGKINLKFIDLADNPFACTCQQLWFRDWLKTAKNITVAFYPKRYVCRSPPKWDNTLVALFNYTEEDCREKNPWILIGSVLGSVVFVCMVVVIVIYTHLPTVRNIIYLIRLRRKGYVRLVNSEEYMFDCYVVSCETDEQWVFQTLSSTLEVKHSYRLCIPTRDFDIGASIADQIEEKMRESKKIIIVMSNDFAQDEWCQFQLEKAQERIRNQGEEAVVSIMLHDIDHKHMTSTIKNLLRKSSYATWVKGKIVSKLFWDIVVAAIEKPFGNPPIAV</sequence>
<dbReference type="SMART" id="SM00255">
    <property type="entry name" value="TIR"/>
    <property type="match status" value="1"/>
</dbReference>
<dbReference type="PANTHER" id="PTHR24365">
    <property type="entry name" value="TOLL-LIKE RECEPTOR"/>
    <property type="match status" value="1"/>
</dbReference>
<dbReference type="EnsemblMetazoa" id="G26692.2">
    <property type="protein sequence ID" value="G26692.2:cds"/>
    <property type="gene ID" value="G26692"/>
</dbReference>
<dbReference type="EnsemblMetazoa" id="G26692.3">
    <property type="protein sequence ID" value="G26692.3:cds"/>
    <property type="gene ID" value="G26692"/>
</dbReference>
<feature type="signal peptide" evidence="12">
    <location>
        <begin position="1"/>
        <end position="19"/>
    </location>
</feature>
<feature type="transmembrane region" description="Helical" evidence="11">
    <location>
        <begin position="502"/>
        <end position="524"/>
    </location>
</feature>
<evidence type="ECO:0000313" key="15">
    <source>
        <dbReference type="Proteomes" id="UP000005408"/>
    </source>
</evidence>
<comment type="subcellular location">
    <subcellularLocation>
        <location evidence="1">Membrane</location>
        <topology evidence="1">Single-pass type I membrane protein</topology>
    </subcellularLocation>
</comment>
<evidence type="ECO:0000313" key="14">
    <source>
        <dbReference type="EnsemblMetazoa" id="G26692.1:cds"/>
    </source>
</evidence>
<dbReference type="Pfam" id="PF01582">
    <property type="entry name" value="TIR"/>
    <property type="match status" value="1"/>
</dbReference>
<dbReference type="InterPro" id="IPR001611">
    <property type="entry name" value="Leu-rich_rpt"/>
</dbReference>
<dbReference type="Pfam" id="PF13855">
    <property type="entry name" value="LRR_8"/>
    <property type="match status" value="1"/>
</dbReference>
<dbReference type="SUPFAM" id="SSF52200">
    <property type="entry name" value="Toll/Interleukin receptor TIR domain"/>
    <property type="match status" value="1"/>
</dbReference>
<feature type="domain" description="TIR" evidence="13">
    <location>
        <begin position="553"/>
        <end position="692"/>
    </location>
</feature>
<dbReference type="Gene3D" id="3.80.10.10">
    <property type="entry name" value="Ribonuclease Inhibitor"/>
    <property type="match status" value="4"/>
</dbReference>
<evidence type="ECO:0000256" key="8">
    <source>
        <dbReference type="ARBA" id="ARBA00023136"/>
    </source>
</evidence>
<keyword evidence="9" id="KW-0675">Receptor</keyword>
<evidence type="ECO:0000256" key="2">
    <source>
        <dbReference type="ARBA" id="ARBA00009634"/>
    </source>
</evidence>
<dbReference type="AlphaFoldDB" id="A0A8W8L750"/>
<keyword evidence="5 12" id="KW-0732">Signal</keyword>
<dbReference type="InterPro" id="IPR032675">
    <property type="entry name" value="LRR_dom_sf"/>
</dbReference>
<keyword evidence="15" id="KW-1185">Reference proteome</keyword>
<dbReference type="InterPro" id="IPR035897">
    <property type="entry name" value="Toll_tir_struct_dom_sf"/>
</dbReference>
<dbReference type="SMART" id="SM00369">
    <property type="entry name" value="LRR_TYP"/>
    <property type="match status" value="7"/>
</dbReference>
<dbReference type="InterPro" id="IPR003591">
    <property type="entry name" value="Leu-rich_rpt_typical-subtyp"/>
</dbReference>
<evidence type="ECO:0000256" key="6">
    <source>
        <dbReference type="ARBA" id="ARBA00022737"/>
    </source>
</evidence>
<proteinExistence type="inferred from homology"/>
<dbReference type="PROSITE" id="PS50104">
    <property type="entry name" value="TIR"/>
    <property type="match status" value="1"/>
</dbReference>
<dbReference type="SUPFAM" id="SSF52058">
    <property type="entry name" value="L domain-like"/>
    <property type="match status" value="2"/>
</dbReference>
<keyword evidence="4 11" id="KW-0812">Transmembrane</keyword>
<keyword evidence="3" id="KW-0433">Leucine-rich repeat</keyword>
<dbReference type="GO" id="GO:0038023">
    <property type="term" value="F:signaling receptor activity"/>
    <property type="evidence" value="ECO:0007669"/>
    <property type="project" value="TreeGrafter"/>
</dbReference>
<dbReference type="OMA" id="MMEELAF"/>
<dbReference type="SMART" id="SM00082">
    <property type="entry name" value="LRRCT"/>
    <property type="match status" value="1"/>
</dbReference>
<protein>
    <recommendedName>
        <fullName evidence="13">TIR domain-containing protein</fullName>
    </recommendedName>
</protein>
<evidence type="ECO:0000256" key="3">
    <source>
        <dbReference type="ARBA" id="ARBA00022614"/>
    </source>
</evidence>
<evidence type="ECO:0000259" key="13">
    <source>
        <dbReference type="PROSITE" id="PS50104"/>
    </source>
</evidence>
<feature type="chain" id="PRO_5042431508" description="TIR domain-containing protein" evidence="12">
    <location>
        <begin position="20"/>
        <end position="703"/>
    </location>
</feature>
<evidence type="ECO:0000256" key="10">
    <source>
        <dbReference type="ARBA" id="ARBA00023180"/>
    </source>
</evidence>
<keyword evidence="10" id="KW-0325">Glycoprotein</keyword>
<evidence type="ECO:0000256" key="11">
    <source>
        <dbReference type="SAM" id="Phobius"/>
    </source>
</evidence>
<dbReference type="Proteomes" id="UP000005408">
    <property type="component" value="Unassembled WGS sequence"/>
</dbReference>
<keyword evidence="8 11" id="KW-0472">Membrane</keyword>
<evidence type="ECO:0000256" key="4">
    <source>
        <dbReference type="ARBA" id="ARBA00022692"/>
    </source>
</evidence>
<dbReference type="InterPro" id="IPR000483">
    <property type="entry name" value="Cys-rich_flank_reg_C"/>
</dbReference>
<name>A0A8W8L750_MAGGI</name>
<dbReference type="EnsemblMetazoa" id="G26692.1">
    <property type="protein sequence ID" value="G26692.1:cds"/>
    <property type="gene ID" value="G26692"/>
</dbReference>
<evidence type="ECO:0000256" key="1">
    <source>
        <dbReference type="ARBA" id="ARBA00004479"/>
    </source>
</evidence>
<evidence type="ECO:0000256" key="12">
    <source>
        <dbReference type="SAM" id="SignalP"/>
    </source>
</evidence>
<dbReference type="PANTHER" id="PTHR24365:SF541">
    <property type="entry name" value="PROTEIN TOLL-RELATED"/>
    <property type="match status" value="1"/>
</dbReference>
<dbReference type="OrthoDB" id="6069546at2759"/>
<dbReference type="Gene3D" id="3.40.50.10140">
    <property type="entry name" value="Toll/interleukin-1 receptor homology (TIR) domain"/>
    <property type="match status" value="1"/>
</dbReference>
<evidence type="ECO:0000256" key="7">
    <source>
        <dbReference type="ARBA" id="ARBA00022989"/>
    </source>
</evidence>
<dbReference type="GO" id="GO:0005886">
    <property type="term" value="C:plasma membrane"/>
    <property type="evidence" value="ECO:0007669"/>
    <property type="project" value="TreeGrafter"/>
</dbReference>
<reference evidence="14" key="1">
    <citation type="submission" date="2022-08" db="UniProtKB">
        <authorList>
            <consortium name="EnsemblMetazoa"/>
        </authorList>
    </citation>
    <scope>IDENTIFICATION</scope>
    <source>
        <strain evidence="14">05x7-T-G4-1.051#20</strain>
    </source>
</reference>